<reference evidence="3" key="1">
    <citation type="submission" date="2019-09" db="EMBL/GenBank/DDBJ databases">
        <title>Distinct polysaccharide growth profiles of human intestinal Prevotella copri isolates.</title>
        <authorList>
            <person name="Fehlner-Peach H."/>
            <person name="Magnabosco C."/>
            <person name="Raghavan V."/>
            <person name="Scher J.U."/>
            <person name="Tett A."/>
            <person name="Cox L.M."/>
            <person name="Gottsegen C."/>
            <person name="Watters A."/>
            <person name="Wiltshire- Gordon J.D."/>
            <person name="Segata N."/>
            <person name="Bonneau R."/>
            <person name="Littman D.R."/>
        </authorList>
    </citation>
    <scope>NUCLEOTIDE SEQUENCE [LARGE SCALE GENOMIC DNA]</scope>
    <source>
        <strain evidence="3">BU41712</strain>
    </source>
</reference>
<keyword evidence="1" id="KW-1133">Transmembrane helix</keyword>
<dbReference type="RefSeq" id="WP_153093012.1">
    <property type="nucleotide sequence ID" value="NZ_VZCA01000017.1"/>
</dbReference>
<name>A0AA90US82_9BACT</name>
<keyword evidence="1" id="KW-0812">Transmembrane</keyword>
<gene>
    <name evidence="2" type="ORF">F7D71_09185</name>
</gene>
<dbReference type="AlphaFoldDB" id="A0AA90US82"/>
<dbReference type="EMBL" id="VZBZ01000123">
    <property type="protein sequence ID" value="MQN78021.1"/>
    <property type="molecule type" value="Genomic_DNA"/>
</dbReference>
<dbReference type="Proteomes" id="UP000423156">
    <property type="component" value="Unassembled WGS sequence"/>
</dbReference>
<feature type="transmembrane region" description="Helical" evidence="1">
    <location>
        <begin position="21"/>
        <end position="41"/>
    </location>
</feature>
<evidence type="ECO:0000313" key="2">
    <source>
        <dbReference type="EMBL" id="MQN78021.1"/>
    </source>
</evidence>
<evidence type="ECO:0000313" key="3">
    <source>
        <dbReference type="Proteomes" id="UP000423156"/>
    </source>
</evidence>
<accession>A0AA90US82</accession>
<comment type="caution">
    <text evidence="2">The sequence shown here is derived from an EMBL/GenBank/DDBJ whole genome shotgun (WGS) entry which is preliminary data.</text>
</comment>
<sequence length="105" mass="12299">MTVLCAIACYYFAIKQHDIDLMALGILIAEIIKVLVMQTSLNKEYNLPFKNITWVELFNTIGFVITYYYHGVYSAMAWYLLVMCILVVTFKKETKKIIKFIKEIK</sequence>
<organism evidence="2 3">
    <name type="scientific">Segatella copri</name>
    <dbReference type="NCBI Taxonomy" id="165179"/>
    <lineage>
        <taxon>Bacteria</taxon>
        <taxon>Pseudomonadati</taxon>
        <taxon>Bacteroidota</taxon>
        <taxon>Bacteroidia</taxon>
        <taxon>Bacteroidales</taxon>
        <taxon>Prevotellaceae</taxon>
        <taxon>Segatella</taxon>
    </lineage>
</organism>
<feature type="transmembrane region" description="Helical" evidence="1">
    <location>
        <begin position="67"/>
        <end position="90"/>
    </location>
</feature>
<keyword evidence="1" id="KW-0472">Membrane</keyword>
<evidence type="ECO:0000256" key="1">
    <source>
        <dbReference type="SAM" id="Phobius"/>
    </source>
</evidence>
<protein>
    <submittedName>
        <fullName evidence="2">Uncharacterized protein</fullName>
    </submittedName>
</protein>
<proteinExistence type="predicted"/>